<gene>
    <name evidence="2" type="ORF">HED52_04740</name>
</gene>
<comment type="caution">
    <text evidence="2">The sequence shown here is derived from an EMBL/GenBank/DDBJ whole genome shotgun (WGS) entry which is preliminary data.</text>
</comment>
<evidence type="ECO:0000313" key="3">
    <source>
        <dbReference type="Proteomes" id="UP000568486"/>
    </source>
</evidence>
<evidence type="ECO:0000313" key="2">
    <source>
        <dbReference type="EMBL" id="NKC27883.1"/>
    </source>
</evidence>
<evidence type="ECO:0000256" key="1">
    <source>
        <dbReference type="SAM" id="MobiDB-lite"/>
    </source>
</evidence>
<accession>A0ABX1DTQ4</accession>
<reference evidence="2 3" key="1">
    <citation type="submission" date="2020-03" db="EMBL/GenBank/DDBJ databases">
        <title>Whole genome sequencing of clinical and environmental type strains of Ochrobactrum.</title>
        <authorList>
            <person name="Dharne M."/>
        </authorList>
    </citation>
    <scope>NUCLEOTIDE SEQUENCE [LARGE SCALE GENOMIC DNA]</scope>
    <source>
        <strain evidence="2 3">DSM 22292</strain>
    </source>
</reference>
<keyword evidence="3" id="KW-1185">Reference proteome</keyword>
<organism evidence="2 3">
    <name type="scientific">Brucella ciceri</name>
    <dbReference type="NCBI Taxonomy" id="391287"/>
    <lineage>
        <taxon>Bacteria</taxon>
        <taxon>Pseudomonadati</taxon>
        <taxon>Pseudomonadota</taxon>
        <taxon>Alphaproteobacteria</taxon>
        <taxon>Hyphomicrobiales</taxon>
        <taxon>Brucellaceae</taxon>
        <taxon>Brucella/Ochrobactrum group</taxon>
        <taxon>Brucella</taxon>
    </lineage>
</organism>
<feature type="region of interest" description="Disordered" evidence="1">
    <location>
        <begin position="49"/>
        <end position="71"/>
    </location>
</feature>
<sequence>MSIIGMSSEIPVKAELHFPLAPEFVLKPIPKRFGHPIRSDLTPMCNWQKARAEKSSPTPILHDENALQMKT</sequence>
<protein>
    <submittedName>
        <fullName evidence="2">Uncharacterized protein</fullName>
    </submittedName>
</protein>
<name>A0ABX1DTQ4_9HYPH</name>
<dbReference type="Proteomes" id="UP000568486">
    <property type="component" value="Unassembled WGS sequence"/>
</dbReference>
<dbReference type="EMBL" id="JAAVLR010000001">
    <property type="protein sequence ID" value="NKC27883.1"/>
    <property type="molecule type" value="Genomic_DNA"/>
</dbReference>
<proteinExistence type="predicted"/>